<dbReference type="SUPFAM" id="SSF63418">
    <property type="entry name" value="MurE/MurF N-terminal domain"/>
    <property type="match status" value="1"/>
</dbReference>
<keyword evidence="1 10" id="KW-0963">Cytoplasm</keyword>
<dbReference type="InterPro" id="IPR051046">
    <property type="entry name" value="MurCDEF_CellWall_CoF430Synth"/>
</dbReference>
<dbReference type="GO" id="GO:0047480">
    <property type="term" value="F:UDP-N-acetylmuramoyl-tripeptide-D-alanyl-D-alanine ligase activity"/>
    <property type="evidence" value="ECO:0007669"/>
    <property type="project" value="UniProtKB-UniRule"/>
</dbReference>
<evidence type="ECO:0000256" key="3">
    <source>
        <dbReference type="ARBA" id="ARBA00022618"/>
    </source>
</evidence>
<comment type="similarity">
    <text evidence="10">Belongs to the MurCDEF family. MurF subfamily.</text>
</comment>
<dbReference type="GO" id="GO:0051301">
    <property type="term" value="P:cell division"/>
    <property type="evidence" value="ECO:0007669"/>
    <property type="project" value="UniProtKB-KW"/>
</dbReference>
<evidence type="ECO:0000313" key="16">
    <source>
        <dbReference type="Proteomes" id="UP000823611"/>
    </source>
</evidence>
<comment type="catalytic activity">
    <reaction evidence="10 11">
        <text>D-alanyl-D-alanine + UDP-N-acetyl-alpha-D-muramoyl-L-alanyl-gamma-D-glutamyl-meso-2,6-diaminopimelate + ATP = UDP-N-acetyl-alpha-D-muramoyl-L-alanyl-gamma-D-glutamyl-meso-2,6-diaminopimeloyl-D-alanyl-D-alanine + ADP + phosphate + H(+)</text>
        <dbReference type="Rhea" id="RHEA:28374"/>
        <dbReference type="ChEBI" id="CHEBI:15378"/>
        <dbReference type="ChEBI" id="CHEBI:30616"/>
        <dbReference type="ChEBI" id="CHEBI:43474"/>
        <dbReference type="ChEBI" id="CHEBI:57822"/>
        <dbReference type="ChEBI" id="CHEBI:61386"/>
        <dbReference type="ChEBI" id="CHEBI:83905"/>
        <dbReference type="ChEBI" id="CHEBI:456216"/>
        <dbReference type="EC" id="6.3.2.10"/>
    </reaction>
</comment>
<dbReference type="GO" id="GO:0071555">
    <property type="term" value="P:cell wall organization"/>
    <property type="evidence" value="ECO:0007669"/>
    <property type="project" value="UniProtKB-KW"/>
</dbReference>
<dbReference type="NCBIfam" id="TIGR01143">
    <property type="entry name" value="murF"/>
    <property type="match status" value="1"/>
</dbReference>
<evidence type="ECO:0000256" key="6">
    <source>
        <dbReference type="ARBA" id="ARBA00022960"/>
    </source>
</evidence>
<dbReference type="Gene3D" id="3.40.1190.10">
    <property type="entry name" value="Mur-like, catalytic domain"/>
    <property type="match status" value="1"/>
</dbReference>
<dbReference type="EMBL" id="JADIMX010000031">
    <property type="protein sequence ID" value="MBO8433994.1"/>
    <property type="molecule type" value="Genomic_DNA"/>
</dbReference>
<dbReference type="Pfam" id="PF02875">
    <property type="entry name" value="Mur_ligase_C"/>
    <property type="match status" value="1"/>
</dbReference>
<name>A0A9D9DZ02_9FIRM</name>
<evidence type="ECO:0000259" key="12">
    <source>
        <dbReference type="Pfam" id="PF01225"/>
    </source>
</evidence>
<evidence type="ECO:0000256" key="4">
    <source>
        <dbReference type="ARBA" id="ARBA00022741"/>
    </source>
</evidence>
<feature type="domain" description="Mur ligase central" evidence="14">
    <location>
        <begin position="108"/>
        <end position="294"/>
    </location>
</feature>
<protein>
    <recommendedName>
        <fullName evidence="10 11">UDP-N-acetylmuramoyl-tripeptide--D-alanyl-D-alanine ligase</fullName>
        <ecNumber evidence="10 11">6.3.2.10</ecNumber>
    </recommendedName>
    <alternativeName>
        <fullName evidence="10">D-alanyl-D-alanine-adding enzyme</fullName>
    </alternativeName>
</protein>
<keyword evidence="8 10" id="KW-0131">Cell cycle</keyword>
<keyword evidence="4 10" id="KW-0547">Nucleotide-binding</keyword>
<evidence type="ECO:0000256" key="8">
    <source>
        <dbReference type="ARBA" id="ARBA00023306"/>
    </source>
</evidence>
<keyword evidence="9 10" id="KW-0961">Cell wall biogenesis/degradation</keyword>
<keyword evidence="6 10" id="KW-0133">Cell shape</keyword>
<dbReference type="SUPFAM" id="SSF53623">
    <property type="entry name" value="MurD-like peptide ligases, catalytic domain"/>
    <property type="match status" value="1"/>
</dbReference>
<dbReference type="Proteomes" id="UP000823611">
    <property type="component" value="Unassembled WGS sequence"/>
</dbReference>
<keyword evidence="7 10" id="KW-0573">Peptidoglycan synthesis</keyword>
<evidence type="ECO:0000313" key="15">
    <source>
        <dbReference type="EMBL" id="MBO8433994.1"/>
    </source>
</evidence>
<reference evidence="15" key="1">
    <citation type="submission" date="2020-10" db="EMBL/GenBank/DDBJ databases">
        <authorList>
            <person name="Gilroy R."/>
        </authorList>
    </citation>
    <scope>NUCLEOTIDE SEQUENCE</scope>
    <source>
        <strain evidence="15">F6-4510</strain>
    </source>
</reference>
<sequence>MKKLTLLEIAKAVGGELSNKEFENNTIDSITTDTRKIKKGDLFIPLKGDNFDGHNFIDKAFESGAYCSLSSEKIESEKPIIYVSDTRKALRDLAEYYLSLFDIPVVGITGSVGKTTTKDMIASVLTQKYNVLKTEGNFNNEIGLPLTVFNVTEDTEVVVLEMGMNSFGEIHNLSKIARPDIAVITNVGVSHIENLGSREGILKAKCEIFDYMKKDGTAVLNIDNDMLSTLEGKTEFKVLWYGVENKKDIYADNIVKNGIESISCDIHTASESFNVCIPIPGEHMVLNAISSTLVGKLLGLTTNEIKRGIEEFVPTKMRMAVTKTEKGTTIINDVYNANPVSMKSGIDVLSGASGETVCVLGDMFELGDYAEKMHYEVGEYASQKNIDKIICIGTISKAMYKGALDNGGNAFYFETQDEFIEKGIENLIKEGDTVLVKASRGLHFEKTVDKIQEVK</sequence>
<dbReference type="Pfam" id="PF01225">
    <property type="entry name" value="Mur_ligase"/>
    <property type="match status" value="1"/>
</dbReference>
<keyword evidence="2 10" id="KW-0436">Ligase</keyword>
<evidence type="ECO:0000256" key="10">
    <source>
        <dbReference type="HAMAP-Rule" id="MF_02019"/>
    </source>
</evidence>
<comment type="pathway">
    <text evidence="10 11">Cell wall biogenesis; peptidoglycan biosynthesis.</text>
</comment>
<dbReference type="Pfam" id="PF08245">
    <property type="entry name" value="Mur_ligase_M"/>
    <property type="match status" value="1"/>
</dbReference>
<dbReference type="GO" id="GO:0008360">
    <property type="term" value="P:regulation of cell shape"/>
    <property type="evidence" value="ECO:0007669"/>
    <property type="project" value="UniProtKB-KW"/>
</dbReference>
<dbReference type="EC" id="6.3.2.10" evidence="10 11"/>
<comment type="caution">
    <text evidence="15">The sequence shown here is derived from an EMBL/GenBank/DDBJ whole genome shotgun (WGS) entry which is preliminary data.</text>
</comment>
<keyword evidence="3 10" id="KW-0132">Cell division</keyword>
<dbReference type="InterPro" id="IPR035911">
    <property type="entry name" value="MurE/MurF_N"/>
</dbReference>
<dbReference type="HAMAP" id="MF_02019">
    <property type="entry name" value="MurF"/>
    <property type="match status" value="1"/>
</dbReference>
<evidence type="ECO:0000256" key="7">
    <source>
        <dbReference type="ARBA" id="ARBA00022984"/>
    </source>
</evidence>
<organism evidence="15 16">
    <name type="scientific">Candidatus Fimicola merdigallinarum</name>
    <dbReference type="NCBI Taxonomy" id="2840819"/>
    <lineage>
        <taxon>Bacteria</taxon>
        <taxon>Bacillati</taxon>
        <taxon>Bacillota</taxon>
        <taxon>Clostridia</taxon>
        <taxon>Lachnospirales</taxon>
        <taxon>Lachnospiraceae</taxon>
        <taxon>Lachnospiraceae incertae sedis</taxon>
        <taxon>Candidatus Fimicola</taxon>
    </lineage>
</organism>
<evidence type="ECO:0000259" key="13">
    <source>
        <dbReference type="Pfam" id="PF02875"/>
    </source>
</evidence>
<proteinExistence type="inferred from homology"/>
<dbReference type="GO" id="GO:0009252">
    <property type="term" value="P:peptidoglycan biosynthetic process"/>
    <property type="evidence" value="ECO:0007669"/>
    <property type="project" value="UniProtKB-UniRule"/>
</dbReference>
<evidence type="ECO:0000256" key="11">
    <source>
        <dbReference type="RuleBase" id="RU004136"/>
    </source>
</evidence>
<evidence type="ECO:0000256" key="2">
    <source>
        <dbReference type="ARBA" id="ARBA00022598"/>
    </source>
</evidence>
<dbReference type="GO" id="GO:0005524">
    <property type="term" value="F:ATP binding"/>
    <property type="evidence" value="ECO:0007669"/>
    <property type="project" value="UniProtKB-UniRule"/>
</dbReference>
<evidence type="ECO:0000256" key="1">
    <source>
        <dbReference type="ARBA" id="ARBA00022490"/>
    </source>
</evidence>
<keyword evidence="5 10" id="KW-0067">ATP-binding</keyword>
<feature type="domain" description="Mur ligase C-terminal" evidence="13">
    <location>
        <begin position="317"/>
        <end position="440"/>
    </location>
</feature>
<feature type="binding site" evidence="10">
    <location>
        <begin position="110"/>
        <end position="116"/>
    </location>
    <ligand>
        <name>ATP</name>
        <dbReference type="ChEBI" id="CHEBI:30616"/>
    </ligand>
</feature>
<dbReference type="PANTHER" id="PTHR43024:SF1">
    <property type="entry name" value="UDP-N-ACETYLMURAMOYL-TRIPEPTIDE--D-ALANYL-D-ALANINE LIGASE"/>
    <property type="match status" value="1"/>
</dbReference>
<dbReference type="InterPro" id="IPR000713">
    <property type="entry name" value="Mur_ligase_N"/>
</dbReference>
<dbReference type="PANTHER" id="PTHR43024">
    <property type="entry name" value="UDP-N-ACETYLMURAMOYL-TRIPEPTIDE--D-ALANYL-D-ALANINE LIGASE"/>
    <property type="match status" value="1"/>
</dbReference>
<feature type="domain" description="Mur ligase N-terminal catalytic" evidence="12">
    <location>
        <begin position="27"/>
        <end position="96"/>
    </location>
</feature>
<dbReference type="InterPro" id="IPR004101">
    <property type="entry name" value="Mur_ligase_C"/>
</dbReference>
<comment type="subcellular location">
    <subcellularLocation>
        <location evidence="10 11">Cytoplasm</location>
    </subcellularLocation>
</comment>
<dbReference type="GO" id="GO:0005737">
    <property type="term" value="C:cytoplasm"/>
    <property type="evidence" value="ECO:0007669"/>
    <property type="project" value="UniProtKB-SubCell"/>
</dbReference>
<comment type="function">
    <text evidence="10 11">Involved in cell wall formation. Catalyzes the final step in the synthesis of UDP-N-acetylmuramoyl-pentapeptide, the precursor of murein.</text>
</comment>
<dbReference type="InterPro" id="IPR005863">
    <property type="entry name" value="UDP-N-AcMur_synth"/>
</dbReference>
<dbReference type="Gene3D" id="3.90.190.20">
    <property type="entry name" value="Mur ligase, C-terminal domain"/>
    <property type="match status" value="1"/>
</dbReference>
<gene>
    <name evidence="10" type="primary">murF</name>
    <name evidence="15" type="ORF">IAC55_01560</name>
</gene>
<evidence type="ECO:0000256" key="9">
    <source>
        <dbReference type="ARBA" id="ARBA00023316"/>
    </source>
</evidence>
<dbReference type="Gene3D" id="3.40.1390.10">
    <property type="entry name" value="MurE/MurF, N-terminal domain"/>
    <property type="match status" value="1"/>
</dbReference>
<evidence type="ECO:0000256" key="5">
    <source>
        <dbReference type="ARBA" id="ARBA00022840"/>
    </source>
</evidence>
<accession>A0A9D9DZ02</accession>
<evidence type="ECO:0000259" key="14">
    <source>
        <dbReference type="Pfam" id="PF08245"/>
    </source>
</evidence>
<reference evidence="15" key="2">
    <citation type="journal article" date="2021" name="PeerJ">
        <title>Extensive microbial diversity within the chicken gut microbiome revealed by metagenomics and culture.</title>
        <authorList>
            <person name="Gilroy R."/>
            <person name="Ravi A."/>
            <person name="Getino M."/>
            <person name="Pursley I."/>
            <person name="Horton D.L."/>
            <person name="Alikhan N.F."/>
            <person name="Baker D."/>
            <person name="Gharbi K."/>
            <person name="Hall N."/>
            <person name="Watson M."/>
            <person name="Adriaenssens E.M."/>
            <person name="Foster-Nyarko E."/>
            <person name="Jarju S."/>
            <person name="Secka A."/>
            <person name="Antonio M."/>
            <person name="Oren A."/>
            <person name="Chaudhuri R.R."/>
            <person name="La Ragione R."/>
            <person name="Hildebrand F."/>
            <person name="Pallen M.J."/>
        </authorList>
    </citation>
    <scope>NUCLEOTIDE SEQUENCE</scope>
    <source>
        <strain evidence="15">F6-4510</strain>
    </source>
</reference>
<dbReference type="InterPro" id="IPR036615">
    <property type="entry name" value="Mur_ligase_C_dom_sf"/>
</dbReference>
<dbReference type="AlphaFoldDB" id="A0A9D9DZ02"/>
<dbReference type="SUPFAM" id="SSF53244">
    <property type="entry name" value="MurD-like peptide ligases, peptide-binding domain"/>
    <property type="match status" value="1"/>
</dbReference>
<dbReference type="InterPro" id="IPR013221">
    <property type="entry name" value="Mur_ligase_cen"/>
</dbReference>
<dbReference type="InterPro" id="IPR036565">
    <property type="entry name" value="Mur-like_cat_sf"/>
</dbReference>